<dbReference type="PANTHER" id="PTHR13812:SF19">
    <property type="entry name" value="KETIMINE REDUCTASE MU-CRYSTALLIN"/>
    <property type="match status" value="1"/>
</dbReference>
<evidence type="ECO:0000313" key="2">
    <source>
        <dbReference type="EMBL" id="KAK7241283.1"/>
    </source>
</evidence>
<keyword evidence="3" id="KW-1185">Reference proteome</keyword>
<accession>A0ABR1FYF1</accession>
<proteinExistence type="inferred from homology"/>
<comment type="similarity">
    <text evidence="1">Belongs to the ornithine cyclodeaminase/mu-crystallin family.</text>
</comment>
<dbReference type="PANTHER" id="PTHR13812">
    <property type="entry name" value="KETIMINE REDUCTASE MU-CRYSTALLIN"/>
    <property type="match status" value="1"/>
</dbReference>
<dbReference type="Gene3D" id="3.30.1780.10">
    <property type="entry name" value="ornithine cyclodeaminase, domain 1"/>
    <property type="match status" value="1"/>
</dbReference>
<comment type="caution">
    <text evidence="2">The sequence shown here is derived from an EMBL/GenBank/DDBJ whole genome shotgun (WGS) entry which is preliminary data.</text>
</comment>
<dbReference type="Gene3D" id="3.40.50.720">
    <property type="entry name" value="NAD(P)-binding Rossmann-like Domain"/>
    <property type="match status" value="1"/>
</dbReference>
<dbReference type="SUPFAM" id="SSF51735">
    <property type="entry name" value="NAD(P)-binding Rossmann-fold domains"/>
    <property type="match status" value="1"/>
</dbReference>
<evidence type="ECO:0000256" key="1">
    <source>
        <dbReference type="ARBA" id="ARBA00008903"/>
    </source>
</evidence>
<dbReference type="Proteomes" id="UP001363151">
    <property type="component" value="Unassembled WGS sequence"/>
</dbReference>
<dbReference type="EMBL" id="JBBJCI010000203">
    <property type="protein sequence ID" value="KAK7241283.1"/>
    <property type="molecule type" value="Genomic_DNA"/>
</dbReference>
<sequence>MPQVITKDELVASLPPVATIMDAMKAAYVQYSDGKAWVAPVSHVLIEGRGDACIKAGYVKQESSWVVKVAGGFPGNAALGLSNSQGVMLLFSQRTGELESVLADGGHLTDVRTAAAAALCVREFMPAGAQRLAVFGTGVIAKLVAEYCAPMFPDGELMVVSRSEASARAFGTFAATKGWRHTTVAPLDVVESRADVVVTCTPATAPVLHNVRQGACVVALGADVPGKRELGDGVLRGDDVRLLVDSAVQCLKFGEAAYKPAGLAASELGARFRKPQEARDPKHTIVCDLTGVAVQDVAIATTVAAAVAATPPPAA</sequence>
<dbReference type="Pfam" id="PF02423">
    <property type="entry name" value="OCD_Mu_crystall"/>
    <property type="match status" value="1"/>
</dbReference>
<dbReference type="PIRSF" id="PIRSF001439">
    <property type="entry name" value="CryM"/>
    <property type="match status" value="1"/>
</dbReference>
<dbReference type="InterPro" id="IPR003462">
    <property type="entry name" value="ODC_Mu_crystall"/>
</dbReference>
<protein>
    <submittedName>
        <fullName evidence="2">Thiomorpholine-carboxylate dehydrogenase</fullName>
    </submittedName>
</protein>
<gene>
    <name evidence="2" type="ORF">SO694_00050162</name>
</gene>
<evidence type="ECO:0000313" key="3">
    <source>
        <dbReference type="Proteomes" id="UP001363151"/>
    </source>
</evidence>
<dbReference type="InterPro" id="IPR036291">
    <property type="entry name" value="NAD(P)-bd_dom_sf"/>
</dbReference>
<reference evidence="2 3" key="1">
    <citation type="submission" date="2024-03" db="EMBL/GenBank/DDBJ databases">
        <title>Aureococcus anophagefferens CCMP1851 and Kratosvirus quantuckense: Draft genome of a second virus-susceptible host strain in the model system.</title>
        <authorList>
            <person name="Chase E."/>
            <person name="Truchon A.R."/>
            <person name="Schepens W."/>
            <person name="Wilhelm S.W."/>
        </authorList>
    </citation>
    <scope>NUCLEOTIDE SEQUENCE [LARGE SCALE GENOMIC DNA]</scope>
    <source>
        <strain evidence="2 3">CCMP1851</strain>
    </source>
</reference>
<organism evidence="2 3">
    <name type="scientific">Aureococcus anophagefferens</name>
    <name type="common">Harmful bloom alga</name>
    <dbReference type="NCBI Taxonomy" id="44056"/>
    <lineage>
        <taxon>Eukaryota</taxon>
        <taxon>Sar</taxon>
        <taxon>Stramenopiles</taxon>
        <taxon>Ochrophyta</taxon>
        <taxon>Pelagophyceae</taxon>
        <taxon>Pelagomonadales</taxon>
        <taxon>Pelagomonadaceae</taxon>
        <taxon>Aureococcus</taxon>
    </lineage>
</organism>
<name>A0ABR1FYF1_AURAN</name>
<dbReference type="InterPro" id="IPR023401">
    <property type="entry name" value="ODC_N"/>
</dbReference>